<organism evidence="2">
    <name type="scientific">Arion vulgaris</name>
    <dbReference type="NCBI Taxonomy" id="1028688"/>
    <lineage>
        <taxon>Eukaryota</taxon>
        <taxon>Metazoa</taxon>
        <taxon>Spiralia</taxon>
        <taxon>Lophotrochozoa</taxon>
        <taxon>Mollusca</taxon>
        <taxon>Gastropoda</taxon>
        <taxon>Heterobranchia</taxon>
        <taxon>Euthyneura</taxon>
        <taxon>Panpulmonata</taxon>
        <taxon>Eupulmonata</taxon>
        <taxon>Stylommatophora</taxon>
        <taxon>Helicina</taxon>
        <taxon>Arionoidea</taxon>
        <taxon>Arionidae</taxon>
        <taxon>Arion</taxon>
    </lineage>
</organism>
<name>A0A0B7BMT4_9EUPU</name>
<reference evidence="2" key="1">
    <citation type="submission" date="2014-12" db="EMBL/GenBank/DDBJ databases">
        <title>Insight into the proteome of Arion vulgaris.</title>
        <authorList>
            <person name="Aradska J."/>
            <person name="Bulat T."/>
            <person name="Smidak R."/>
            <person name="Sarate P."/>
            <person name="Gangsoo J."/>
            <person name="Sialana F."/>
            <person name="Bilban M."/>
            <person name="Lubec G."/>
        </authorList>
    </citation>
    <scope>NUCLEOTIDE SEQUENCE</scope>
    <source>
        <tissue evidence="2">Skin</tissue>
    </source>
</reference>
<feature type="signal peptide" evidence="1">
    <location>
        <begin position="1"/>
        <end position="24"/>
    </location>
</feature>
<feature type="chain" id="PRO_5002113843" evidence="1">
    <location>
        <begin position="25"/>
        <end position="55"/>
    </location>
</feature>
<feature type="non-terminal residue" evidence="2">
    <location>
        <position position="55"/>
    </location>
</feature>
<gene>
    <name evidence="2" type="primary">ORF199951</name>
</gene>
<proteinExistence type="predicted"/>
<dbReference type="EMBL" id="HACG01047403">
    <property type="protein sequence ID" value="CEK94268.1"/>
    <property type="molecule type" value="Transcribed_RNA"/>
</dbReference>
<protein>
    <submittedName>
        <fullName evidence="2">Uncharacterized protein</fullName>
    </submittedName>
</protein>
<evidence type="ECO:0000313" key="2">
    <source>
        <dbReference type="EMBL" id="CEK94268.1"/>
    </source>
</evidence>
<dbReference type="AlphaFoldDB" id="A0A0B7BMT4"/>
<sequence>MIHFLQFLFSGSFWVFHIFHLPSCVHLSAVFVTDSLHVYHLFYSSPPYILDDGAH</sequence>
<accession>A0A0B7BMT4</accession>
<keyword evidence="1" id="KW-0732">Signal</keyword>
<evidence type="ECO:0000256" key="1">
    <source>
        <dbReference type="SAM" id="SignalP"/>
    </source>
</evidence>